<protein>
    <submittedName>
        <fullName evidence="2">Uncharacterized protein</fullName>
    </submittedName>
</protein>
<dbReference type="Proteomes" id="UP000030651">
    <property type="component" value="Unassembled WGS sequence"/>
</dbReference>
<dbReference type="AlphaFoldDB" id="W3XN16"/>
<evidence type="ECO:0000313" key="3">
    <source>
        <dbReference type="Proteomes" id="UP000030651"/>
    </source>
</evidence>
<evidence type="ECO:0000256" key="1">
    <source>
        <dbReference type="SAM" id="MobiDB-lite"/>
    </source>
</evidence>
<dbReference type="GeneID" id="19265512"/>
<feature type="compositionally biased region" description="Acidic residues" evidence="1">
    <location>
        <begin position="197"/>
        <end position="206"/>
    </location>
</feature>
<dbReference type="KEGG" id="pfy:PFICI_00499"/>
<feature type="region of interest" description="Disordered" evidence="1">
    <location>
        <begin position="112"/>
        <end position="159"/>
    </location>
</feature>
<accession>W3XN16</accession>
<feature type="region of interest" description="Disordered" evidence="1">
    <location>
        <begin position="183"/>
        <end position="206"/>
    </location>
</feature>
<keyword evidence="3" id="KW-1185">Reference proteome</keyword>
<dbReference type="EMBL" id="KI912109">
    <property type="protein sequence ID" value="ETS86671.1"/>
    <property type="molecule type" value="Genomic_DNA"/>
</dbReference>
<reference evidence="3" key="1">
    <citation type="journal article" date="2015" name="BMC Genomics">
        <title>Genomic and transcriptomic analysis of the endophytic fungus Pestalotiopsis fici reveals its lifestyle and high potential for synthesis of natural products.</title>
        <authorList>
            <person name="Wang X."/>
            <person name="Zhang X."/>
            <person name="Liu L."/>
            <person name="Xiang M."/>
            <person name="Wang W."/>
            <person name="Sun X."/>
            <person name="Che Y."/>
            <person name="Guo L."/>
            <person name="Liu G."/>
            <person name="Guo L."/>
            <person name="Wang C."/>
            <person name="Yin W.B."/>
            <person name="Stadler M."/>
            <person name="Zhang X."/>
            <person name="Liu X."/>
        </authorList>
    </citation>
    <scope>NUCLEOTIDE SEQUENCE [LARGE SCALE GENOMIC DNA]</scope>
    <source>
        <strain evidence="3">W106-1 / CGMCC3.15140</strain>
    </source>
</reference>
<dbReference type="InParanoid" id="W3XN16"/>
<sequence>MSTPDLMTIFRNRAEVGRLYSIHARLGLRFMFIGGDSDDKILWLRVSTRTRYGMGMVTSVEFNQLLDYYQQAADDVKDPEGDPQLREMIIRLACLNADACQRANERGSFTCTSQACHSTPYEESLEDSVEESVEDSAEGSDDDSDEESDEEALDPVQMSRIAYERAKGFEDDDEFFYYTPVNTAKTTQEYGGGNDMEIGEETDRDD</sequence>
<evidence type="ECO:0000313" key="2">
    <source>
        <dbReference type="EMBL" id="ETS86671.1"/>
    </source>
</evidence>
<proteinExistence type="predicted"/>
<dbReference type="HOGENOM" id="CLU_1332336_0_0_1"/>
<dbReference type="RefSeq" id="XP_007827271.1">
    <property type="nucleotide sequence ID" value="XM_007829080.1"/>
</dbReference>
<feature type="compositionally biased region" description="Acidic residues" evidence="1">
    <location>
        <begin position="123"/>
        <end position="153"/>
    </location>
</feature>
<gene>
    <name evidence="2" type="ORF">PFICI_00499</name>
</gene>
<name>W3XN16_PESFW</name>
<organism evidence="2 3">
    <name type="scientific">Pestalotiopsis fici (strain W106-1 / CGMCC3.15140)</name>
    <dbReference type="NCBI Taxonomy" id="1229662"/>
    <lineage>
        <taxon>Eukaryota</taxon>
        <taxon>Fungi</taxon>
        <taxon>Dikarya</taxon>
        <taxon>Ascomycota</taxon>
        <taxon>Pezizomycotina</taxon>
        <taxon>Sordariomycetes</taxon>
        <taxon>Xylariomycetidae</taxon>
        <taxon>Amphisphaeriales</taxon>
        <taxon>Sporocadaceae</taxon>
        <taxon>Pestalotiopsis</taxon>
    </lineage>
</organism>